<evidence type="ECO:0000313" key="1">
    <source>
        <dbReference type="EMBL" id="MFB6490437.1"/>
    </source>
</evidence>
<name>A0ACC6V050_9CREN</name>
<protein>
    <submittedName>
        <fullName evidence="1">Uncharacterized protein</fullName>
    </submittedName>
</protein>
<organism evidence="1 2">
    <name type="scientific">Thermoproteus sp. AZ2</name>
    <dbReference type="NCBI Taxonomy" id="1609232"/>
    <lineage>
        <taxon>Archaea</taxon>
        <taxon>Thermoproteota</taxon>
        <taxon>Thermoprotei</taxon>
        <taxon>Thermoproteales</taxon>
        <taxon>Thermoproteaceae</taxon>
        <taxon>Thermoproteus</taxon>
    </lineage>
</organism>
<accession>A0ACC6V050</accession>
<evidence type="ECO:0000313" key="2">
    <source>
        <dbReference type="Proteomes" id="UP000033636"/>
    </source>
</evidence>
<dbReference type="Proteomes" id="UP000033636">
    <property type="component" value="Unassembled WGS sequence"/>
</dbReference>
<reference evidence="1" key="1">
    <citation type="submission" date="2024-07" db="EMBL/GenBank/DDBJ databases">
        <title>Metagenome and Metagenome-Assembled Genomes of Archaea from a hot spring from the geothermal field of Los Azufres, Mexico.</title>
        <authorList>
            <person name="Marin-Paredes R."/>
            <person name="Martinez-Romero E."/>
            <person name="Servin-Garciduenas L.E."/>
        </authorList>
    </citation>
    <scope>NUCLEOTIDE SEQUENCE</scope>
</reference>
<comment type="caution">
    <text evidence="1">The sequence shown here is derived from an EMBL/GenBank/DDBJ whole genome shotgun (WGS) entry which is preliminary data.</text>
</comment>
<proteinExistence type="predicted"/>
<sequence length="94" mass="10418">MSVRAKAERRPARRNRARFPRVRRAYAAFAKALAKKAGVSAEAVDRAIREYGVEAAKRAAEAAKPRPSLSARLKALLARPAGLLAKARRLWARR</sequence>
<gene>
    <name evidence="1" type="ORF">TU35_004165</name>
</gene>
<dbReference type="EMBL" id="JZWT02000009">
    <property type="protein sequence ID" value="MFB6490437.1"/>
    <property type="molecule type" value="Genomic_DNA"/>
</dbReference>